<dbReference type="CDD" id="cd06583">
    <property type="entry name" value="PGRP"/>
    <property type="match status" value="1"/>
</dbReference>
<protein>
    <submittedName>
        <fullName evidence="4">N-acetylmuramoyl-L-alanine amidase</fullName>
    </submittedName>
</protein>
<dbReference type="InterPro" id="IPR036365">
    <property type="entry name" value="PGBD-like_sf"/>
</dbReference>
<dbReference type="InterPro" id="IPR002477">
    <property type="entry name" value="Peptidoglycan-bd-like"/>
</dbReference>
<dbReference type="SUPFAM" id="SSF47090">
    <property type="entry name" value="PGBD-like"/>
    <property type="match status" value="2"/>
</dbReference>
<dbReference type="EMBL" id="JAAVUN010000032">
    <property type="protein sequence ID" value="NKE10583.1"/>
    <property type="molecule type" value="Genomic_DNA"/>
</dbReference>
<dbReference type="PANTHER" id="PTHR11022:SF41">
    <property type="entry name" value="PEPTIDOGLYCAN-RECOGNITION PROTEIN LC-RELATED"/>
    <property type="match status" value="1"/>
</dbReference>
<dbReference type="Pfam" id="PF01471">
    <property type="entry name" value="PG_binding_1"/>
    <property type="match status" value="2"/>
</dbReference>
<dbReference type="GO" id="GO:0008270">
    <property type="term" value="F:zinc ion binding"/>
    <property type="evidence" value="ECO:0007669"/>
    <property type="project" value="InterPro"/>
</dbReference>
<dbReference type="SMART" id="SM00701">
    <property type="entry name" value="PGRP"/>
    <property type="match status" value="1"/>
</dbReference>
<feature type="domain" description="N-acetylmuramoyl-L-alanine amidase" evidence="2">
    <location>
        <begin position="72"/>
        <end position="225"/>
    </location>
</feature>
<dbReference type="InterPro" id="IPR036505">
    <property type="entry name" value="Amidase/PGRP_sf"/>
</dbReference>
<dbReference type="InterPro" id="IPR006311">
    <property type="entry name" value="TAT_signal"/>
</dbReference>
<evidence type="ECO:0000259" key="3">
    <source>
        <dbReference type="SMART" id="SM00701"/>
    </source>
</evidence>
<evidence type="ECO:0000313" key="5">
    <source>
        <dbReference type="Proteomes" id="UP000521379"/>
    </source>
</evidence>
<dbReference type="InterPro" id="IPR015510">
    <property type="entry name" value="PGRP"/>
</dbReference>
<dbReference type="SUPFAM" id="SSF55846">
    <property type="entry name" value="N-acetylmuramoyl-L-alanine amidase-like"/>
    <property type="match status" value="1"/>
</dbReference>
<name>A0A846TQ65_9MICC</name>
<evidence type="ECO:0000259" key="2">
    <source>
        <dbReference type="SMART" id="SM00644"/>
    </source>
</evidence>
<dbReference type="Proteomes" id="UP000521379">
    <property type="component" value="Unassembled WGS sequence"/>
</dbReference>
<evidence type="ECO:0000313" key="4">
    <source>
        <dbReference type="EMBL" id="NKE10583.1"/>
    </source>
</evidence>
<dbReference type="Gene3D" id="3.40.80.10">
    <property type="entry name" value="Peptidoglycan recognition protein-like"/>
    <property type="match status" value="1"/>
</dbReference>
<accession>A0A846TQ65</accession>
<gene>
    <name evidence="4" type="ORF">GTW58_11715</name>
</gene>
<dbReference type="Pfam" id="PF01510">
    <property type="entry name" value="Amidase_2"/>
    <property type="match status" value="1"/>
</dbReference>
<proteinExistence type="inferred from homology"/>
<organism evidence="4 5">
    <name type="scientific">Kocuria subflava</name>
    <dbReference type="NCBI Taxonomy" id="1736139"/>
    <lineage>
        <taxon>Bacteria</taxon>
        <taxon>Bacillati</taxon>
        <taxon>Actinomycetota</taxon>
        <taxon>Actinomycetes</taxon>
        <taxon>Micrococcales</taxon>
        <taxon>Micrococcaceae</taxon>
        <taxon>Kocuria</taxon>
    </lineage>
</organism>
<dbReference type="InterPro" id="IPR036366">
    <property type="entry name" value="PGBDSf"/>
</dbReference>
<comment type="similarity">
    <text evidence="1">Belongs to the N-acetylmuramoyl-L-alanine amidase 2 family.</text>
</comment>
<reference evidence="4 5" key="1">
    <citation type="submission" date="2020-02" db="EMBL/GenBank/DDBJ databases">
        <authorList>
            <person name="Sun Q."/>
        </authorList>
    </citation>
    <scope>NUCLEOTIDE SEQUENCE [LARGE SCALE GENOMIC DNA]</scope>
    <source>
        <strain evidence="4 5">YIM 13062</strain>
    </source>
</reference>
<dbReference type="InterPro" id="IPR002502">
    <property type="entry name" value="Amidase_domain"/>
</dbReference>
<dbReference type="PANTHER" id="PTHR11022">
    <property type="entry name" value="PEPTIDOGLYCAN RECOGNITION PROTEIN"/>
    <property type="match status" value="1"/>
</dbReference>
<dbReference type="InterPro" id="IPR006619">
    <property type="entry name" value="PGRP_domain_met/bac"/>
</dbReference>
<evidence type="ECO:0000256" key="1">
    <source>
        <dbReference type="ARBA" id="ARBA00007553"/>
    </source>
</evidence>
<dbReference type="Gene3D" id="1.10.101.10">
    <property type="entry name" value="PGBD-like superfamily/PGBD"/>
    <property type="match status" value="2"/>
</dbReference>
<dbReference type="GO" id="GO:0009253">
    <property type="term" value="P:peptidoglycan catabolic process"/>
    <property type="evidence" value="ECO:0007669"/>
    <property type="project" value="InterPro"/>
</dbReference>
<dbReference type="AlphaFoldDB" id="A0A846TQ65"/>
<keyword evidence="5" id="KW-1185">Reference proteome</keyword>
<sequence length="395" mass="40705">MNLHTVSPASATAEKAPTQFSRRGVIKASTLLGALGMTTAASAVTSQAPALAAIAPPAIISTAAWGAKPPTSALSTLNYRPTYLVIHHMDSPNVTDYSVAAAHRIARSVQSWHFARGWADSGQQFSISRGGHALEGRHGSVRTLQGGASFVLGAHVANNNSKAVGIECEGVYSRVLPTQSLYATLVHLATYICQQYRIPVANIVPHRHFGSTSCCGDAFVAALPTLRSDVARSLSAGRILVSQLGGPPPLPPTTTYPTLRQGSTGDAVVRLQKLLAARGHSPGAADGSFGPATLAAVQSFQRAIGTTADSVVGPKTWGALEARAAAGSRLAMGAAGAEVTALQKALNATMTAGLTVDGQFGPNTEIAVKNYQRSRSLSADGVVGTQTWAALKGGR</sequence>
<dbReference type="PROSITE" id="PS51318">
    <property type="entry name" value="TAT"/>
    <property type="match status" value="1"/>
</dbReference>
<comment type="caution">
    <text evidence="4">The sequence shown here is derived from an EMBL/GenBank/DDBJ whole genome shotgun (WGS) entry which is preliminary data.</text>
</comment>
<feature type="domain" description="Peptidoglycan recognition protein family" evidence="3">
    <location>
        <begin position="57"/>
        <end position="210"/>
    </location>
</feature>
<dbReference type="GO" id="GO:0008745">
    <property type="term" value="F:N-acetylmuramoyl-L-alanine amidase activity"/>
    <property type="evidence" value="ECO:0007669"/>
    <property type="project" value="InterPro"/>
</dbReference>
<dbReference type="RefSeq" id="WP_119933620.1">
    <property type="nucleotide sequence ID" value="NZ_JAAVUN010000032.1"/>
</dbReference>
<dbReference type="SMART" id="SM00644">
    <property type="entry name" value="Ami_2"/>
    <property type="match status" value="1"/>
</dbReference>